<name>A0A1A9V088_GLOAU</name>
<organism evidence="2 3">
    <name type="scientific">Glossina austeni</name>
    <name type="common">Savannah tsetse fly</name>
    <dbReference type="NCBI Taxonomy" id="7395"/>
    <lineage>
        <taxon>Eukaryota</taxon>
        <taxon>Metazoa</taxon>
        <taxon>Ecdysozoa</taxon>
        <taxon>Arthropoda</taxon>
        <taxon>Hexapoda</taxon>
        <taxon>Insecta</taxon>
        <taxon>Pterygota</taxon>
        <taxon>Neoptera</taxon>
        <taxon>Endopterygota</taxon>
        <taxon>Diptera</taxon>
        <taxon>Brachycera</taxon>
        <taxon>Muscomorpha</taxon>
        <taxon>Hippoboscoidea</taxon>
        <taxon>Glossinidae</taxon>
        <taxon>Glossina</taxon>
    </lineage>
</organism>
<protein>
    <submittedName>
        <fullName evidence="2">Uncharacterized protein</fullName>
    </submittedName>
</protein>
<keyword evidence="3" id="KW-1185">Reference proteome</keyword>
<evidence type="ECO:0000313" key="3">
    <source>
        <dbReference type="Proteomes" id="UP000078200"/>
    </source>
</evidence>
<dbReference type="AlphaFoldDB" id="A0A1A9V088"/>
<proteinExistence type="predicted"/>
<evidence type="ECO:0000256" key="1">
    <source>
        <dbReference type="SAM" id="MobiDB-lite"/>
    </source>
</evidence>
<sequence length="113" mass="13120">MYHPSPSLDIPSKQNHHTNHGYVPSVNKLEGTGRKDDREKYYIYRFGEESTWPAIAGCRIRKHVNVCNEKDRIGENKKRNSEVVRVRKLANNSLPSTDRKNEANQLSTMIRIQ</sequence>
<reference evidence="2" key="1">
    <citation type="submission" date="2020-05" db="UniProtKB">
        <authorList>
            <consortium name="EnsemblMetazoa"/>
        </authorList>
    </citation>
    <scope>IDENTIFICATION</scope>
    <source>
        <strain evidence="2">TTRI</strain>
    </source>
</reference>
<dbReference type="VEuPathDB" id="VectorBase:GAUT021533"/>
<feature type="compositionally biased region" description="Polar residues" evidence="1">
    <location>
        <begin position="103"/>
        <end position="113"/>
    </location>
</feature>
<dbReference type="EnsemblMetazoa" id="GAUT021533-RA">
    <property type="protein sequence ID" value="GAUT021533-PA"/>
    <property type="gene ID" value="GAUT021533"/>
</dbReference>
<dbReference type="Proteomes" id="UP000078200">
    <property type="component" value="Unassembled WGS sequence"/>
</dbReference>
<feature type="region of interest" description="Disordered" evidence="1">
    <location>
        <begin position="1"/>
        <end position="34"/>
    </location>
</feature>
<accession>A0A1A9V088</accession>
<feature type="region of interest" description="Disordered" evidence="1">
    <location>
        <begin position="93"/>
        <end position="113"/>
    </location>
</feature>
<evidence type="ECO:0000313" key="2">
    <source>
        <dbReference type="EnsemblMetazoa" id="GAUT021533-PA"/>
    </source>
</evidence>